<keyword evidence="1" id="KW-1133">Transmembrane helix</keyword>
<gene>
    <name evidence="2" type="ORF">METZ01_LOCUS413240</name>
</gene>
<feature type="non-terminal residue" evidence="2">
    <location>
        <position position="120"/>
    </location>
</feature>
<evidence type="ECO:0000313" key="2">
    <source>
        <dbReference type="EMBL" id="SVD60386.1"/>
    </source>
</evidence>
<dbReference type="EMBL" id="UINC01161289">
    <property type="protein sequence ID" value="SVD60386.1"/>
    <property type="molecule type" value="Genomic_DNA"/>
</dbReference>
<sequence length="120" mass="13493">MIDLKQHSLDIEVGSMKKVWAALVVAFLVVIAAARFAYTVSSDTGNGPIQQAWAQNRIEFVAWNNNKWTTWIHDGEFELSPEDSDNWSRHANESIAFFDWQGAPWQAKIDGDAFVLAPQG</sequence>
<keyword evidence="1" id="KW-0472">Membrane</keyword>
<feature type="transmembrane region" description="Helical" evidence="1">
    <location>
        <begin position="20"/>
        <end position="38"/>
    </location>
</feature>
<reference evidence="2" key="1">
    <citation type="submission" date="2018-05" db="EMBL/GenBank/DDBJ databases">
        <authorList>
            <person name="Lanie J.A."/>
            <person name="Ng W.-L."/>
            <person name="Kazmierczak K.M."/>
            <person name="Andrzejewski T.M."/>
            <person name="Davidsen T.M."/>
            <person name="Wayne K.J."/>
            <person name="Tettelin H."/>
            <person name="Glass J.I."/>
            <person name="Rusch D."/>
            <person name="Podicherti R."/>
            <person name="Tsui H.-C.T."/>
            <person name="Winkler M.E."/>
        </authorList>
    </citation>
    <scope>NUCLEOTIDE SEQUENCE</scope>
</reference>
<name>A0A382WNB2_9ZZZZ</name>
<evidence type="ECO:0000256" key="1">
    <source>
        <dbReference type="SAM" id="Phobius"/>
    </source>
</evidence>
<organism evidence="2">
    <name type="scientific">marine metagenome</name>
    <dbReference type="NCBI Taxonomy" id="408172"/>
    <lineage>
        <taxon>unclassified sequences</taxon>
        <taxon>metagenomes</taxon>
        <taxon>ecological metagenomes</taxon>
    </lineage>
</organism>
<dbReference type="AlphaFoldDB" id="A0A382WNB2"/>
<proteinExistence type="predicted"/>
<protein>
    <submittedName>
        <fullName evidence="2">Uncharacterized protein</fullName>
    </submittedName>
</protein>
<keyword evidence="1" id="KW-0812">Transmembrane</keyword>
<accession>A0A382WNB2</accession>